<evidence type="ECO:0000256" key="2">
    <source>
        <dbReference type="ARBA" id="ARBA00006275"/>
    </source>
</evidence>
<dbReference type="SUPFAM" id="SSF48452">
    <property type="entry name" value="TPR-like"/>
    <property type="match status" value="1"/>
</dbReference>
<dbReference type="Gene3D" id="1.25.40.390">
    <property type="match status" value="1"/>
</dbReference>
<evidence type="ECO:0000256" key="1">
    <source>
        <dbReference type="ARBA" id="ARBA00004442"/>
    </source>
</evidence>
<reference evidence="8" key="1">
    <citation type="submission" date="2022-10" db="EMBL/GenBank/DDBJ databases">
        <title>Gaoshiqiia sediminis gen. nov., sp. nov., isolated from coastal sediment.</title>
        <authorList>
            <person name="Yu W.X."/>
            <person name="Mu D.S."/>
            <person name="Du J.Z."/>
            <person name="Liang Y.Q."/>
        </authorList>
    </citation>
    <scope>NUCLEOTIDE SEQUENCE</scope>
    <source>
        <strain evidence="8">A06</strain>
    </source>
</reference>
<evidence type="ECO:0000259" key="6">
    <source>
        <dbReference type="Pfam" id="PF07980"/>
    </source>
</evidence>
<evidence type="ECO:0000256" key="5">
    <source>
        <dbReference type="ARBA" id="ARBA00023237"/>
    </source>
</evidence>
<comment type="subcellular location">
    <subcellularLocation>
        <location evidence="1">Cell outer membrane</location>
    </subcellularLocation>
</comment>
<feature type="domain" description="SusD-like N-terminal" evidence="7">
    <location>
        <begin position="60"/>
        <end position="222"/>
    </location>
</feature>
<dbReference type="InterPro" id="IPR033985">
    <property type="entry name" value="SusD-like_N"/>
</dbReference>
<comment type="similarity">
    <text evidence="2">Belongs to the SusD family.</text>
</comment>
<keyword evidence="3" id="KW-0732">Signal</keyword>
<evidence type="ECO:0000256" key="3">
    <source>
        <dbReference type="ARBA" id="ARBA00022729"/>
    </source>
</evidence>
<comment type="caution">
    <text evidence="8">The sequence shown here is derived from an EMBL/GenBank/DDBJ whole genome shotgun (WGS) entry which is preliminary data.</text>
</comment>
<dbReference type="GO" id="GO:0009279">
    <property type="term" value="C:cell outer membrane"/>
    <property type="evidence" value="ECO:0007669"/>
    <property type="project" value="UniProtKB-SubCell"/>
</dbReference>
<name>A0AA41Y645_9BACT</name>
<accession>A0AA41Y645</accession>
<evidence type="ECO:0000313" key="9">
    <source>
        <dbReference type="Proteomes" id="UP001163821"/>
    </source>
</evidence>
<feature type="domain" description="RagB/SusD" evidence="6">
    <location>
        <begin position="318"/>
        <end position="520"/>
    </location>
</feature>
<dbReference type="Pfam" id="PF14322">
    <property type="entry name" value="SusD-like_3"/>
    <property type="match status" value="1"/>
</dbReference>
<evidence type="ECO:0000259" key="7">
    <source>
        <dbReference type="Pfam" id="PF14322"/>
    </source>
</evidence>
<keyword evidence="9" id="KW-1185">Reference proteome</keyword>
<dbReference type="Proteomes" id="UP001163821">
    <property type="component" value="Unassembled WGS sequence"/>
</dbReference>
<proteinExistence type="inferred from homology"/>
<keyword evidence="5" id="KW-0998">Cell outer membrane</keyword>
<sequence length="525" mass="60263">MKFIKYLLLAFAVPFFTQCTDLDEEPYTFLAPSAFYQDAEELGMAVVSVYDAFQTAYGGSNYKHHMYLEVLTEFGAPAYAKDDVHLWNAWYDINNPSRTFSNDWPRAFTLINRANIVLGRGEGIDMDETLKSRYFAEVRFLRALANYKLVRIFGGLPIPESYTTSMEGLEIPRKSVAETYEHIIADLEFAEANLPLKSAYSANDKWRPSKGAAQAFLGEVYLTRASMEGVDAFFDKSKEYSEKVIQSGEFELEPDFKDLWYWWNTNNKNGKESIFEVQYGQISGEYNNLHVMFGVNITEASIGCYMYRRYGPTIPAYLSYSDDDTRKEGTFLDRFNRTTNGVITGELVFVPEDNGFYPGSQGWNTASPGNIKFYDRTPESASLKMPQANIYVMRYADVLLNYAEAENHINGPTTDALDKINEVRNRANLEDIPEGVSFQELDDFIYRERGWEFIGESQLYFDALRTDRLGAKVQDEWEYGLDNGVYMYKDATLEFVPQKTFLWKIPTYDLDSNPALEQNPDNVSK</sequence>
<keyword evidence="4" id="KW-0472">Membrane</keyword>
<dbReference type="Pfam" id="PF07980">
    <property type="entry name" value="SusD_RagB"/>
    <property type="match status" value="1"/>
</dbReference>
<evidence type="ECO:0000256" key="4">
    <source>
        <dbReference type="ARBA" id="ARBA00023136"/>
    </source>
</evidence>
<dbReference type="RefSeq" id="WP_282590432.1">
    <property type="nucleotide sequence ID" value="NZ_JAPAAF010000003.1"/>
</dbReference>
<dbReference type="InterPro" id="IPR011990">
    <property type="entry name" value="TPR-like_helical_dom_sf"/>
</dbReference>
<protein>
    <submittedName>
        <fullName evidence="8">RagB/SusD family nutrient uptake outer membrane protein</fullName>
    </submittedName>
</protein>
<organism evidence="8 9">
    <name type="scientific">Gaoshiqia sediminis</name>
    <dbReference type="NCBI Taxonomy" id="2986998"/>
    <lineage>
        <taxon>Bacteria</taxon>
        <taxon>Pseudomonadati</taxon>
        <taxon>Bacteroidota</taxon>
        <taxon>Bacteroidia</taxon>
        <taxon>Marinilabiliales</taxon>
        <taxon>Prolixibacteraceae</taxon>
        <taxon>Gaoshiqia</taxon>
    </lineage>
</organism>
<gene>
    <name evidence="8" type="ORF">N2K84_03710</name>
</gene>
<evidence type="ECO:0000313" key="8">
    <source>
        <dbReference type="EMBL" id="MCW0481822.1"/>
    </source>
</evidence>
<dbReference type="InterPro" id="IPR012944">
    <property type="entry name" value="SusD_RagB_dom"/>
</dbReference>
<dbReference type="CDD" id="cd08977">
    <property type="entry name" value="SusD"/>
    <property type="match status" value="1"/>
</dbReference>
<dbReference type="AlphaFoldDB" id="A0AA41Y645"/>
<dbReference type="EMBL" id="JAPAAF010000003">
    <property type="protein sequence ID" value="MCW0481822.1"/>
    <property type="molecule type" value="Genomic_DNA"/>
</dbReference>